<proteinExistence type="predicted"/>
<organism evidence="3 4">
    <name type="scientific">Methanobrevibacter arboriphilus</name>
    <dbReference type="NCBI Taxonomy" id="39441"/>
    <lineage>
        <taxon>Archaea</taxon>
        <taxon>Methanobacteriati</taxon>
        <taxon>Methanobacteriota</taxon>
        <taxon>Methanomada group</taxon>
        <taxon>Methanobacteria</taxon>
        <taxon>Methanobacteriales</taxon>
        <taxon>Methanobacteriaceae</taxon>
        <taxon>Methanobrevibacter</taxon>
    </lineage>
</organism>
<keyword evidence="1" id="KW-0175">Coiled coil</keyword>
<evidence type="ECO:0000313" key="3">
    <source>
        <dbReference type="EMBL" id="MBF4469193.1"/>
    </source>
</evidence>
<evidence type="ECO:0000256" key="2">
    <source>
        <dbReference type="SAM" id="Phobius"/>
    </source>
</evidence>
<feature type="transmembrane region" description="Helical" evidence="2">
    <location>
        <begin position="421"/>
        <end position="447"/>
    </location>
</feature>
<keyword evidence="2" id="KW-1133">Transmembrane helix</keyword>
<gene>
    <name evidence="3" type="ORF">ISP01_07280</name>
</gene>
<sequence length="968" mass="103210">MAHFDDLIIRIKAILDSGGFDQAANKVKDVGDTANRASNDLAKMGNDGRSSFMQLQYGANSSLSSVNKNLQSVDTNSTGLWSNIKQGASSAWSSVKESASSAWSNIKSGASSAASSIANNFSNIKSTVGNAMEGMQGVGGLVAGGLGAVGLGAVSDIVVNTSAKAETNKILLKNMTQTQKGADTLFKTVDNATNKTLVSMQQVIPALNAFKAATAANEQQLNATAPGVAQFGSFVYAMTGSAAKAETAMFDLSKGIKGAYASLDQYGITEDALMRTGLWSGKTDDVEGYIAAVNQVTGSTDELMGTFTGLQATVGKIFSIAGKQLGQDVLPVLKNILQGFIDFNEETGGNLTRGILTFVGVLGILLSVGTAASFIWPLITAGASVFGGVLSFVTGALGMNTTAMTLSAIANGQATISWGALTAAMLANPVFWIAGIILGVAAAIVILKTQTNLLDSVSDKAGKSMQTLNNRLEMLKGQSTAAENHVESLKNKLDSLDKNSAEYKTVYKNYLEEKSKLYSIKQDIAEINGTKATYSIQIQKAELDSYNRTKVDPKKLETAQVTQYASGDPQNIVNIRKAGGQLAYYNSLANKSTKTFNGLTDAQLKTFDGKRLGQYSQKMSEVADLETKINKDISEGKSPDWLDQTKLSQAKNELDKMAGINPWDSEDMRIKKREAMANNDMTLFDEGSIIKQFENAGKWIENGFNTLKQLMLNRAADMTKDIPIIGDFFENLKGNKGDIGAAIVKTIQDIDWAGLGSDVGGKLIEGIKGKLETMPIIGDIMRLLEGGSSSLSTEGENSNTSGNGFSIPQLNWGNFISSWGIGDWAGKISNWSSWASKINQWTGWASKINQWTNWPSKITNWSNWSSKITTWSNWSSKITAVNLANYVLGAFGAGGDEIGAGGDDIETSSVSSSSVTTKNVVKTSKKSKKVIIAPVIKDAVITEKVDIDELISRITQKIYAEAEAKGLF</sequence>
<keyword evidence="2" id="KW-0472">Membrane</keyword>
<protein>
    <submittedName>
        <fullName evidence="3">Uncharacterized protein</fullName>
    </submittedName>
</protein>
<name>A0A843AH13_METAZ</name>
<dbReference type="Gene3D" id="1.20.120.20">
    <property type="entry name" value="Apolipoprotein"/>
    <property type="match status" value="1"/>
</dbReference>
<evidence type="ECO:0000313" key="4">
    <source>
        <dbReference type="Proteomes" id="UP000658733"/>
    </source>
</evidence>
<feature type="transmembrane region" description="Helical" evidence="2">
    <location>
        <begin position="355"/>
        <end position="379"/>
    </location>
</feature>
<dbReference type="EMBL" id="JADIIN010000059">
    <property type="protein sequence ID" value="MBF4469193.1"/>
    <property type="molecule type" value="Genomic_DNA"/>
</dbReference>
<dbReference type="Proteomes" id="UP000658733">
    <property type="component" value="Unassembled WGS sequence"/>
</dbReference>
<dbReference type="AlphaFoldDB" id="A0A843AH13"/>
<accession>A0A843AH13</accession>
<feature type="transmembrane region" description="Helical" evidence="2">
    <location>
        <begin position="385"/>
        <end position="409"/>
    </location>
</feature>
<feature type="coiled-coil region" evidence="1">
    <location>
        <begin position="465"/>
        <end position="506"/>
    </location>
</feature>
<comment type="caution">
    <text evidence="3">The sequence shown here is derived from an EMBL/GenBank/DDBJ whole genome shotgun (WGS) entry which is preliminary data.</text>
</comment>
<reference evidence="3" key="1">
    <citation type="submission" date="2020-10" db="EMBL/GenBank/DDBJ databases">
        <title>Dehalococcoides mccartyi of a TCE/Cr reducing biochatode.</title>
        <authorList>
            <person name="Matturro B."/>
        </authorList>
    </citation>
    <scope>NUCLEOTIDE SEQUENCE</scope>
    <source>
        <strain evidence="3">Bin4</strain>
    </source>
</reference>
<evidence type="ECO:0000256" key="1">
    <source>
        <dbReference type="SAM" id="Coils"/>
    </source>
</evidence>
<dbReference type="RefSeq" id="WP_278523531.1">
    <property type="nucleotide sequence ID" value="NZ_JADIIN010000059.1"/>
</dbReference>
<keyword evidence="2" id="KW-0812">Transmembrane</keyword>